<name>A0A1G6W3Z4_9ACTN</name>
<evidence type="ECO:0000256" key="2">
    <source>
        <dbReference type="ARBA" id="ARBA00023002"/>
    </source>
</evidence>
<dbReference type="Gene3D" id="3.40.50.720">
    <property type="entry name" value="NAD(P)-binding Rossmann-like Domain"/>
    <property type="match status" value="1"/>
</dbReference>
<keyword evidence="2" id="KW-0560">Oxidoreductase</keyword>
<dbReference type="InterPro" id="IPR001509">
    <property type="entry name" value="Epimerase_deHydtase"/>
</dbReference>
<dbReference type="GO" id="GO:0016491">
    <property type="term" value="F:oxidoreductase activity"/>
    <property type="evidence" value="ECO:0007669"/>
    <property type="project" value="UniProtKB-KW"/>
</dbReference>
<accession>A0A1G6W3Z4</accession>
<evidence type="ECO:0000313" key="5">
    <source>
        <dbReference type="EMBL" id="SDD60551.1"/>
    </source>
</evidence>
<evidence type="ECO:0000256" key="1">
    <source>
        <dbReference type="ARBA" id="ARBA00007637"/>
    </source>
</evidence>
<dbReference type="PANTHER" id="PTHR43103">
    <property type="entry name" value="NUCLEOSIDE-DIPHOSPHATE-SUGAR EPIMERASE"/>
    <property type="match status" value="1"/>
</dbReference>
<proteinExistence type="inferred from homology"/>
<dbReference type="PANTHER" id="PTHR43103:SF5">
    <property type="entry name" value="4-EPIMERASE, PUTATIVE (AFU_ORTHOLOGUE AFUA_7G00360)-RELATED"/>
    <property type="match status" value="1"/>
</dbReference>
<keyword evidence="6" id="KW-1185">Reference proteome</keyword>
<dbReference type="Proteomes" id="UP000198546">
    <property type="component" value="Chromosome i"/>
</dbReference>
<dbReference type="SUPFAM" id="SSF51735">
    <property type="entry name" value="NAD(P)-binding Rossmann-fold domains"/>
    <property type="match status" value="1"/>
</dbReference>
<evidence type="ECO:0000256" key="3">
    <source>
        <dbReference type="ARBA" id="ARBA00023027"/>
    </source>
</evidence>
<dbReference type="InterPro" id="IPR036291">
    <property type="entry name" value="NAD(P)-bd_dom_sf"/>
</dbReference>
<protein>
    <submittedName>
        <fullName evidence="5">Nucleoside-diphosphate-sugar epimerase</fullName>
    </submittedName>
</protein>
<gene>
    <name evidence="5" type="ORF">SAMN04489747_1340</name>
</gene>
<dbReference type="STRING" id="675864.SAMN04489747_1340"/>
<feature type="domain" description="NAD-dependent epimerase/dehydratase" evidence="4">
    <location>
        <begin position="9"/>
        <end position="227"/>
    </location>
</feature>
<evidence type="ECO:0000259" key="4">
    <source>
        <dbReference type="Pfam" id="PF01370"/>
    </source>
</evidence>
<evidence type="ECO:0000313" key="6">
    <source>
        <dbReference type="Proteomes" id="UP000198546"/>
    </source>
</evidence>
<dbReference type="Pfam" id="PF01370">
    <property type="entry name" value="Epimerase"/>
    <property type="match status" value="1"/>
</dbReference>
<organism evidence="5 6">
    <name type="scientific">Auraticoccus monumenti</name>
    <dbReference type="NCBI Taxonomy" id="675864"/>
    <lineage>
        <taxon>Bacteria</taxon>
        <taxon>Bacillati</taxon>
        <taxon>Actinomycetota</taxon>
        <taxon>Actinomycetes</taxon>
        <taxon>Propionibacteriales</taxon>
        <taxon>Propionibacteriaceae</taxon>
        <taxon>Auraticoccus</taxon>
    </lineage>
</organism>
<reference evidence="5 6" key="1">
    <citation type="submission" date="2016-10" db="EMBL/GenBank/DDBJ databases">
        <authorList>
            <person name="de Groot N.N."/>
        </authorList>
    </citation>
    <scope>NUCLEOTIDE SEQUENCE [LARGE SCALE GENOMIC DNA]</scope>
    <source>
        <strain evidence="5 6">MON 2.2</strain>
    </source>
</reference>
<dbReference type="EMBL" id="LT629688">
    <property type="protein sequence ID" value="SDD60551.1"/>
    <property type="molecule type" value="Genomic_DNA"/>
</dbReference>
<sequence length="293" mass="31828">MVDVSREQVLVTGAAGKLGRAVVADLLDAGHQVVAVDRRQPEEDPGTRFVRLEGDDVPGLAAALEGCTALVALASVPSPGSLPPHQLFRDNTQAAFVALQVATAAGVRRAVVASSGSAYVTAWSPRPTMVDEVPVREEHPLRNAEEYGLSKQVSEEIAAMFCRRHPDLSVAALRFHWIATAEEQRERMTAQRGGPRDWPEELRQMWGYVDLRDAARACRLAVETAQRRPYGFAVLNVVAADLLADETLDALLSAHAPHVRRSPGGPSAGGAFAIDRAREVIGWEPRHSWRDLD</sequence>
<keyword evidence="3" id="KW-0520">NAD</keyword>
<comment type="similarity">
    <text evidence="1">Belongs to the NAD(P)-dependent epimerase/dehydratase family.</text>
</comment>
<dbReference type="AlphaFoldDB" id="A0A1G6W3Z4"/>